<organism evidence="1 2">
    <name type="scientific">Natronospira elongata</name>
    <dbReference type="NCBI Taxonomy" id="3110268"/>
    <lineage>
        <taxon>Bacteria</taxon>
        <taxon>Pseudomonadati</taxon>
        <taxon>Pseudomonadota</taxon>
        <taxon>Gammaproteobacteria</taxon>
        <taxon>Natronospirales</taxon>
        <taxon>Natronospiraceae</taxon>
        <taxon>Natronospira</taxon>
    </lineage>
</organism>
<evidence type="ECO:0008006" key="3">
    <source>
        <dbReference type="Google" id="ProtNLM"/>
    </source>
</evidence>
<dbReference type="AlphaFoldDB" id="A0AAP6MK80"/>
<accession>A0AAP6MK80</accession>
<comment type="caution">
    <text evidence="1">The sequence shown here is derived from an EMBL/GenBank/DDBJ whole genome shotgun (WGS) entry which is preliminary data.</text>
</comment>
<proteinExistence type="predicted"/>
<dbReference type="EMBL" id="JAYGII010000017">
    <property type="protein sequence ID" value="MEA5445949.1"/>
    <property type="molecule type" value="Genomic_DNA"/>
</dbReference>
<name>A0AAP6MK80_9GAMM</name>
<dbReference type="InterPro" id="IPR029058">
    <property type="entry name" value="AB_hydrolase_fold"/>
</dbReference>
<reference evidence="1 2" key="1">
    <citation type="submission" date="2023-12" db="EMBL/GenBank/DDBJ databases">
        <title>Whole-genome sequencing of halo(alkali)philic microorganisms from hypersaline lakes.</title>
        <authorList>
            <person name="Sorokin D.Y."/>
            <person name="Merkel A.Y."/>
            <person name="Messina E."/>
            <person name="Yakimov M."/>
        </authorList>
    </citation>
    <scope>NUCLEOTIDE SEQUENCE [LARGE SCALE GENOMIC DNA]</scope>
    <source>
        <strain evidence="1 2">AB-CW1</strain>
    </source>
</reference>
<gene>
    <name evidence="1" type="ORF">VCB98_08970</name>
</gene>
<dbReference type="Proteomes" id="UP001302316">
    <property type="component" value="Unassembled WGS sequence"/>
</dbReference>
<evidence type="ECO:0000313" key="1">
    <source>
        <dbReference type="EMBL" id="MEA5445949.1"/>
    </source>
</evidence>
<evidence type="ECO:0000313" key="2">
    <source>
        <dbReference type="Proteomes" id="UP001302316"/>
    </source>
</evidence>
<keyword evidence="2" id="KW-1185">Reference proteome</keyword>
<protein>
    <recommendedName>
        <fullName evidence="3">Alpha/beta hydrolase</fullName>
    </recommendedName>
</protein>
<dbReference type="Gene3D" id="3.40.50.1820">
    <property type="entry name" value="alpha/beta hydrolase"/>
    <property type="match status" value="1"/>
</dbReference>
<sequence length="65" mass="7366">MDRTIYRLSRSATRQITTIYELRLIADASHLFEEPGKLDEVAQAAAAWFLQHLAAPETEIPLTQP</sequence>
<dbReference type="RefSeq" id="WP_346051873.1">
    <property type="nucleotide sequence ID" value="NZ_JAYGII010000017.1"/>
</dbReference>